<sequence length="15" mass="1625">MKIKPASTLLPLVTL</sequence>
<feature type="non-terminal residue" evidence="1">
    <location>
        <position position="15"/>
    </location>
</feature>
<evidence type="ECO:0000313" key="1">
    <source>
        <dbReference type="EMBL" id="KRT57310.1"/>
    </source>
</evidence>
<evidence type="ECO:0000313" key="2">
    <source>
        <dbReference type="Proteomes" id="UP000051276"/>
    </source>
</evidence>
<proteinExistence type="predicted"/>
<accession>A0A0T5Z486</accession>
<comment type="caution">
    <text evidence="1">The sequence shown here is derived from an EMBL/GenBank/DDBJ whole genome shotgun (WGS) entry which is preliminary data.</text>
</comment>
<dbReference type="EMBL" id="LMXI01000561">
    <property type="protein sequence ID" value="KRT57310.1"/>
    <property type="molecule type" value="Genomic_DNA"/>
</dbReference>
<name>A0A0T5Z486_9GAMM</name>
<organism evidence="1 2">
    <name type="scientific">endosymbiont of Ridgeia piscesae</name>
    <dbReference type="NCBI Taxonomy" id="54398"/>
    <lineage>
        <taxon>Bacteria</taxon>
        <taxon>Pseudomonadati</taxon>
        <taxon>Pseudomonadota</taxon>
        <taxon>Gammaproteobacteria</taxon>
        <taxon>sulfur-oxidizing symbionts</taxon>
    </lineage>
</organism>
<dbReference type="Proteomes" id="UP000051276">
    <property type="component" value="Unassembled WGS sequence"/>
</dbReference>
<gene>
    <name evidence="1" type="ORF">Ga0076813_11331</name>
</gene>
<reference evidence="1 2" key="1">
    <citation type="submission" date="2015-11" db="EMBL/GenBank/DDBJ databases">
        <title>The genome of Candidatus Endoriftia persephone in Ridgeia piscesae and population structure of the North Eastern Pacific vestimentiferan symbionts.</title>
        <authorList>
            <person name="Perez M."/>
            <person name="Juniper K.S."/>
        </authorList>
    </citation>
    <scope>NUCLEOTIDE SEQUENCE [LARGE SCALE GENOMIC DNA]</scope>
    <source>
        <strain evidence="1">Ind10</strain>
    </source>
</reference>
<protein>
    <submittedName>
        <fullName evidence="1">Uncharacterized protein</fullName>
    </submittedName>
</protein>